<evidence type="ECO:0000313" key="1">
    <source>
        <dbReference type="EMBL" id="KAJ1671190.1"/>
    </source>
</evidence>
<name>A0ACC1H730_9FUNG</name>
<proteinExistence type="predicted"/>
<gene>
    <name evidence="1" type="primary">NOP4_3</name>
    <name evidence="1" type="ORF">EV182_007775</name>
</gene>
<keyword evidence="2" id="KW-1185">Reference proteome</keyword>
<accession>A0ACC1H730</accession>
<reference evidence="1" key="1">
    <citation type="submission" date="2022-06" db="EMBL/GenBank/DDBJ databases">
        <title>Phylogenomic reconstructions and comparative analyses of Kickxellomycotina fungi.</title>
        <authorList>
            <person name="Reynolds N.K."/>
            <person name="Stajich J.E."/>
            <person name="Barry K."/>
            <person name="Grigoriev I.V."/>
            <person name="Crous P."/>
            <person name="Smith M.E."/>
        </authorList>
    </citation>
    <scope>NUCLEOTIDE SEQUENCE</scope>
    <source>
        <strain evidence="1">RSA 2271</strain>
    </source>
</reference>
<comment type="caution">
    <text evidence="1">The sequence shown here is derived from an EMBL/GenBank/DDBJ whole genome shotgun (WGS) entry which is preliminary data.</text>
</comment>
<evidence type="ECO:0000313" key="2">
    <source>
        <dbReference type="Proteomes" id="UP001145114"/>
    </source>
</evidence>
<dbReference type="EMBL" id="JAMZIH010008873">
    <property type="protein sequence ID" value="KAJ1671190.1"/>
    <property type="molecule type" value="Genomic_DNA"/>
</dbReference>
<protein>
    <submittedName>
        <fullName evidence="1">RNA recognition motif-containing protein</fullName>
    </submittedName>
</protein>
<feature type="non-terminal residue" evidence="1">
    <location>
        <position position="255"/>
    </location>
</feature>
<sequence>EGIPSRATKKHIYKKARKFGEVVRIAYPVGGSEDGEESSASPDSSTKNQVPDGKGTAQITFNKHEEAKVALKRLNNHVFMGAKITASLKPAFENKNYRLIVRNLPFKYREHDVEKLFSQHGLVLSVNLPRKYTGGPLRGFAFVQMGSLKDAERCLNEINGKNILGRIIAVDWALSQDKFKELVASHSTKSGADGSDDDDDDDKSEQGNDSDDADEASVKADESSEGEENIEAKDDYNSKENIESDNDTYSSDDDS</sequence>
<dbReference type="Proteomes" id="UP001145114">
    <property type="component" value="Unassembled WGS sequence"/>
</dbReference>
<feature type="non-terminal residue" evidence="1">
    <location>
        <position position="1"/>
    </location>
</feature>
<organism evidence="1 2">
    <name type="scientific">Spiromyces aspiralis</name>
    <dbReference type="NCBI Taxonomy" id="68401"/>
    <lineage>
        <taxon>Eukaryota</taxon>
        <taxon>Fungi</taxon>
        <taxon>Fungi incertae sedis</taxon>
        <taxon>Zoopagomycota</taxon>
        <taxon>Kickxellomycotina</taxon>
        <taxon>Kickxellomycetes</taxon>
        <taxon>Kickxellales</taxon>
        <taxon>Kickxellaceae</taxon>
        <taxon>Spiromyces</taxon>
    </lineage>
</organism>